<proteinExistence type="predicted"/>
<evidence type="ECO:0000259" key="1">
    <source>
        <dbReference type="Pfam" id="PF13843"/>
    </source>
</evidence>
<dbReference type="AlphaFoldDB" id="A0AAV8YN58"/>
<dbReference type="Pfam" id="PF13843">
    <property type="entry name" value="DDE_Tnp_1_7"/>
    <property type="match status" value="1"/>
</dbReference>
<gene>
    <name evidence="2" type="ORF">NQ318_017156</name>
</gene>
<dbReference type="EMBL" id="JAPWTK010000060">
    <property type="protein sequence ID" value="KAJ8953129.1"/>
    <property type="molecule type" value="Genomic_DNA"/>
</dbReference>
<evidence type="ECO:0000313" key="3">
    <source>
        <dbReference type="Proteomes" id="UP001162162"/>
    </source>
</evidence>
<dbReference type="PANTHER" id="PTHR46599:SF6">
    <property type="entry name" value="DUAL SPECIFICITY PHOSPHATASE 26"/>
    <property type="match status" value="1"/>
</dbReference>
<dbReference type="InterPro" id="IPR029526">
    <property type="entry name" value="PGBD"/>
</dbReference>
<name>A0AAV8YN58_9CUCU</name>
<dbReference type="PANTHER" id="PTHR46599">
    <property type="entry name" value="PIGGYBAC TRANSPOSABLE ELEMENT-DERIVED PROTEIN 4"/>
    <property type="match status" value="1"/>
</dbReference>
<accession>A0AAV8YN58</accession>
<comment type="caution">
    <text evidence="2">The sequence shown here is derived from an EMBL/GenBank/DDBJ whole genome shotgun (WGS) entry which is preliminary data.</text>
</comment>
<dbReference type="Proteomes" id="UP001162162">
    <property type="component" value="Unassembled WGS sequence"/>
</dbReference>
<feature type="domain" description="PiggyBac transposable element-derived protein" evidence="1">
    <location>
        <begin position="28"/>
        <end position="107"/>
    </location>
</feature>
<evidence type="ECO:0000313" key="2">
    <source>
        <dbReference type="EMBL" id="KAJ8953129.1"/>
    </source>
</evidence>
<sequence>MLQTFRCRCSFRVYIPSKPNRYGIKIRRNVTVDNFFTSIDLAAKLLHEHQLIMIGTLRKNKPQIPLEFTTIKRPEKTSMFGYQDKLTLCSYIQRKNKNVLMLSSMHFDDDLDPSTGKPDMKYC</sequence>
<keyword evidence="3" id="KW-1185">Reference proteome</keyword>
<reference evidence="2" key="1">
    <citation type="journal article" date="2023" name="Insect Mol. Biol.">
        <title>Genome sequencing provides insights into the evolution of gene families encoding plant cell wall-degrading enzymes in longhorned beetles.</title>
        <authorList>
            <person name="Shin N.R."/>
            <person name="Okamura Y."/>
            <person name="Kirsch R."/>
            <person name="Pauchet Y."/>
        </authorList>
    </citation>
    <scope>NUCLEOTIDE SEQUENCE</scope>
    <source>
        <strain evidence="2">AMC_N1</strain>
    </source>
</reference>
<organism evidence="2 3">
    <name type="scientific">Aromia moschata</name>
    <dbReference type="NCBI Taxonomy" id="1265417"/>
    <lineage>
        <taxon>Eukaryota</taxon>
        <taxon>Metazoa</taxon>
        <taxon>Ecdysozoa</taxon>
        <taxon>Arthropoda</taxon>
        <taxon>Hexapoda</taxon>
        <taxon>Insecta</taxon>
        <taxon>Pterygota</taxon>
        <taxon>Neoptera</taxon>
        <taxon>Endopterygota</taxon>
        <taxon>Coleoptera</taxon>
        <taxon>Polyphaga</taxon>
        <taxon>Cucujiformia</taxon>
        <taxon>Chrysomeloidea</taxon>
        <taxon>Cerambycidae</taxon>
        <taxon>Cerambycinae</taxon>
        <taxon>Callichromatini</taxon>
        <taxon>Aromia</taxon>
    </lineage>
</organism>
<protein>
    <recommendedName>
        <fullName evidence="1">PiggyBac transposable element-derived protein domain-containing protein</fullName>
    </recommendedName>
</protein>
<feature type="non-terminal residue" evidence="2">
    <location>
        <position position="123"/>
    </location>
</feature>